<accession>A0A381ULX4</accession>
<dbReference type="InterPro" id="IPR011051">
    <property type="entry name" value="RmlC_Cupin_sf"/>
</dbReference>
<evidence type="ECO:0008006" key="2">
    <source>
        <dbReference type="Google" id="ProtNLM"/>
    </source>
</evidence>
<proteinExistence type="predicted"/>
<dbReference type="EMBL" id="UINC01006710">
    <property type="protein sequence ID" value="SVA29176.1"/>
    <property type="molecule type" value="Genomic_DNA"/>
</dbReference>
<name>A0A381ULX4_9ZZZZ</name>
<reference evidence="1" key="1">
    <citation type="submission" date="2018-05" db="EMBL/GenBank/DDBJ databases">
        <authorList>
            <person name="Lanie J.A."/>
            <person name="Ng W.-L."/>
            <person name="Kazmierczak K.M."/>
            <person name="Andrzejewski T.M."/>
            <person name="Davidsen T.M."/>
            <person name="Wayne K.J."/>
            <person name="Tettelin H."/>
            <person name="Glass J.I."/>
            <person name="Rusch D."/>
            <person name="Podicherti R."/>
            <person name="Tsui H.-C.T."/>
            <person name="Winkler M.E."/>
        </authorList>
    </citation>
    <scope>NUCLEOTIDE SEQUENCE</scope>
</reference>
<gene>
    <name evidence="1" type="ORF">METZ01_LOCUS82030</name>
</gene>
<protein>
    <recommendedName>
        <fullName evidence="2">Cupin 2 conserved barrel domain-containing protein</fullName>
    </recommendedName>
</protein>
<evidence type="ECO:0000313" key="1">
    <source>
        <dbReference type="EMBL" id="SVA29176.1"/>
    </source>
</evidence>
<dbReference type="AlphaFoldDB" id="A0A381ULX4"/>
<sequence length="117" mass="13195">MAIVVQHGYFDEDQQAFDEIQNDGYYGSKFDATPSGGTPIHWHDVSMHIYITEGMFRFQDPATGKVHECVAGTRFDIPERTLHIEEEHHGYTAIAGMSKAEVPQPFVRPPEELEGDS</sequence>
<organism evidence="1">
    <name type="scientific">marine metagenome</name>
    <dbReference type="NCBI Taxonomy" id="408172"/>
    <lineage>
        <taxon>unclassified sequences</taxon>
        <taxon>metagenomes</taxon>
        <taxon>ecological metagenomes</taxon>
    </lineage>
</organism>
<dbReference type="Gene3D" id="2.60.120.10">
    <property type="entry name" value="Jelly Rolls"/>
    <property type="match status" value="1"/>
</dbReference>
<dbReference type="InterPro" id="IPR014710">
    <property type="entry name" value="RmlC-like_jellyroll"/>
</dbReference>
<dbReference type="SUPFAM" id="SSF51182">
    <property type="entry name" value="RmlC-like cupins"/>
    <property type="match status" value="1"/>
</dbReference>